<dbReference type="GO" id="GO:0005524">
    <property type="term" value="F:ATP binding"/>
    <property type="evidence" value="ECO:0007669"/>
    <property type="project" value="UniProtKB-KW"/>
</dbReference>
<dbReference type="eggNOG" id="COG2909">
    <property type="taxonomic scope" value="Bacteria"/>
</dbReference>
<dbReference type="PANTHER" id="PTHR16305:SF35">
    <property type="entry name" value="TRANSCRIPTIONAL ACTIVATOR DOMAIN"/>
    <property type="match status" value="1"/>
</dbReference>
<evidence type="ECO:0000256" key="2">
    <source>
        <dbReference type="ARBA" id="ARBA00022840"/>
    </source>
</evidence>
<dbReference type="RefSeq" id="WP_043813366.1">
    <property type="nucleotide sequence ID" value="NZ_JOEF01000026.1"/>
</dbReference>
<reference evidence="5 6" key="1">
    <citation type="submission" date="2016-10" db="EMBL/GenBank/DDBJ databases">
        <authorList>
            <person name="de Groot N.N."/>
        </authorList>
    </citation>
    <scope>NUCLEOTIDE SEQUENCE [LARGE SCALE GENOMIC DNA]</scope>
    <source>
        <strain evidence="5 6">DSM 44149</strain>
    </source>
</reference>
<dbReference type="InterPro" id="IPR011990">
    <property type="entry name" value="TPR-like_helical_dom_sf"/>
</dbReference>
<feature type="domain" description="Orc1-like AAA ATPase" evidence="4">
    <location>
        <begin position="2"/>
        <end position="174"/>
    </location>
</feature>
<accession>A0A1G9SFH4</accession>
<dbReference type="Proteomes" id="UP000183376">
    <property type="component" value="Chromosome I"/>
</dbReference>
<protein>
    <submittedName>
        <fullName evidence="5">AAA ATPase domain-containing protein</fullName>
    </submittedName>
</protein>
<evidence type="ECO:0000313" key="5">
    <source>
        <dbReference type="EMBL" id="SDM34234.1"/>
    </source>
</evidence>
<keyword evidence="2" id="KW-0067">ATP-binding</keyword>
<dbReference type="Gene3D" id="3.40.50.300">
    <property type="entry name" value="P-loop containing nucleotide triphosphate hydrolases"/>
    <property type="match status" value="1"/>
</dbReference>
<feature type="region of interest" description="Disordered" evidence="3">
    <location>
        <begin position="873"/>
        <end position="901"/>
    </location>
</feature>
<dbReference type="GO" id="GO:0005737">
    <property type="term" value="C:cytoplasm"/>
    <property type="evidence" value="ECO:0007669"/>
    <property type="project" value="TreeGrafter"/>
</dbReference>
<dbReference type="InterPro" id="IPR027417">
    <property type="entry name" value="P-loop_NTPase"/>
</dbReference>
<evidence type="ECO:0000259" key="4">
    <source>
        <dbReference type="Pfam" id="PF13191"/>
    </source>
</evidence>
<feature type="compositionally biased region" description="Basic and acidic residues" evidence="3">
    <location>
        <begin position="880"/>
        <end position="890"/>
    </location>
</feature>
<dbReference type="SUPFAM" id="SSF52540">
    <property type="entry name" value="P-loop containing nucleoside triphosphate hydrolases"/>
    <property type="match status" value="1"/>
</dbReference>
<keyword evidence="6" id="KW-1185">Reference proteome</keyword>
<gene>
    <name evidence="5" type="ORF">SAMN04489726_1136</name>
</gene>
<dbReference type="SUPFAM" id="SSF48452">
    <property type="entry name" value="TPR-like"/>
    <property type="match status" value="2"/>
</dbReference>
<dbReference type="PANTHER" id="PTHR16305">
    <property type="entry name" value="TESTICULAR SOLUBLE ADENYLYL CYCLASE"/>
    <property type="match status" value="1"/>
</dbReference>
<dbReference type="STRING" id="211114.SAMN04489726_1136"/>
<name>A0A1G9SFH4_ALLAB</name>
<dbReference type="InterPro" id="IPR041664">
    <property type="entry name" value="AAA_16"/>
</dbReference>
<proteinExistence type="predicted"/>
<evidence type="ECO:0000256" key="3">
    <source>
        <dbReference type="SAM" id="MobiDB-lite"/>
    </source>
</evidence>
<sequence length="901" mass="96127">MVGRDPELAVLRSTVDSLRAREGQRRARFLRLSGADGIGKTRLLAELATHARRQGVPVLLGRATEFEQTMPFGVLIEALDGHLGGLSAVRRQSLDRGVLSPAAGLFPALVGDAGSRAPLADRGSLHRALRFLLQTLTPCGGLVLILDDLHWADPATVEVLVHLVRHPPTAPILIASACREAQLPLSLADAVARADPTQHTYLPLRPLTRAAIAELTAVPAASARCARLYRLCQGNPFYLHLLERAAFPVVTADGAGSDQAPSPGVPAALLEELAALPEQARVLAHAAAVVGDPFDPDLAVEVAGDLGQSAAVLLDELVAADVVRSLTGDRRFAFRHPLVRHIAYTSAAPDWLEAAHARAAAALRRSCASDVAVAHHLARASRTGGQAVVEVFVRAAQDTLATAPASAAVWLEAAVRLLGGERAVAKCRQDLLVLRAQALMNSGRLAESLALLHRLLGQGDHITQETRSQVVVLCAAVERLLQRPEEAHALLLEELERLPSDAVSDSAELRLQLAVGALAESHLAEARNQLRGLSRQIITHDDRALRARVLACRAVALLGPESMQRAEAVAQEAAGIADRLSDPELGTRLEALLWLAAAELGLLRDRDASRHTERGILLARRTGQTHILPRLLIVRASALISAGPLDQALACAEEAVDAAMLTPSRKLRALALSTRTLAAVWAGDIGLADRTAREVLDTMGPRDSQWSNLTFAAAVTAHSVLGHPLSCVQEIYARLRPSLTRGPHHYYAVLLPSITRFHLLHDDLAQARAVVTDSTTRGGPAYRGTIDLIRAEVALAERNATEAHERARAAAATFTGHCRVQAALAHLTTGRALVLTGQRAAAVHALERAMKLAAATRAMLLHGQAARELRALGHHPAVPPRRDVRTEHVATDPGTDGPFVR</sequence>
<organism evidence="5 6">
    <name type="scientific">Allokutzneria albata</name>
    <name type="common">Kibdelosporangium albatum</name>
    <dbReference type="NCBI Taxonomy" id="211114"/>
    <lineage>
        <taxon>Bacteria</taxon>
        <taxon>Bacillati</taxon>
        <taxon>Actinomycetota</taxon>
        <taxon>Actinomycetes</taxon>
        <taxon>Pseudonocardiales</taxon>
        <taxon>Pseudonocardiaceae</taxon>
        <taxon>Allokutzneria</taxon>
    </lineage>
</organism>
<evidence type="ECO:0000313" key="6">
    <source>
        <dbReference type="Proteomes" id="UP000183376"/>
    </source>
</evidence>
<dbReference type="Pfam" id="PF13191">
    <property type="entry name" value="AAA_16"/>
    <property type="match status" value="1"/>
</dbReference>
<dbReference type="GO" id="GO:0004016">
    <property type="term" value="F:adenylate cyclase activity"/>
    <property type="evidence" value="ECO:0007669"/>
    <property type="project" value="TreeGrafter"/>
</dbReference>
<dbReference type="EMBL" id="LT629701">
    <property type="protein sequence ID" value="SDM34234.1"/>
    <property type="molecule type" value="Genomic_DNA"/>
</dbReference>
<evidence type="ECO:0000256" key="1">
    <source>
        <dbReference type="ARBA" id="ARBA00022741"/>
    </source>
</evidence>
<dbReference type="AlphaFoldDB" id="A0A1G9SFH4"/>
<keyword evidence="1" id="KW-0547">Nucleotide-binding</keyword>